<reference evidence="3" key="1">
    <citation type="journal article" date="2015" name="Nat. Genet.">
        <title>The genome and transcriptome of the zoonotic hookworm Ancylostoma ceylanicum identify infection-specific gene families.</title>
        <authorList>
            <person name="Schwarz E.M."/>
            <person name="Hu Y."/>
            <person name="Antoshechkin I."/>
            <person name="Miller M.M."/>
            <person name="Sternberg P.W."/>
            <person name="Aroian R.V."/>
        </authorList>
    </citation>
    <scope>NUCLEOTIDE SEQUENCE</scope>
    <source>
        <strain evidence="3">HY135</strain>
    </source>
</reference>
<name>A0A016TKK3_9BILA</name>
<feature type="chain" id="PRO_5001491188" evidence="1">
    <location>
        <begin position="17"/>
        <end position="237"/>
    </location>
</feature>
<sequence>MHCALLLCSAFAIAIAGPIVQDTDIQQVSATINYAYAFDVSAPISTTAVSCLKKNNYTAGYVSSSYCSSWRLRLFVSTRARSRVGMIFLYMCLAVVSASALQYDPRTTLHSLLTKRLTLPSYFISHYDKRTLDFDDPRLFSAAFGKRSGAPVRSLSKFQVVKRFPYFGSDDYEDIYEKRDNADIMDPSCPPLTSCLSPSTSIIYPTTFRFFTNSFGKRSDFFLDDPRFSSMSFGKRR</sequence>
<dbReference type="AlphaFoldDB" id="A0A016TKK3"/>
<evidence type="ECO:0000313" key="3">
    <source>
        <dbReference type="Proteomes" id="UP000024635"/>
    </source>
</evidence>
<organism evidence="2 3">
    <name type="scientific">Ancylostoma ceylanicum</name>
    <dbReference type="NCBI Taxonomy" id="53326"/>
    <lineage>
        <taxon>Eukaryota</taxon>
        <taxon>Metazoa</taxon>
        <taxon>Ecdysozoa</taxon>
        <taxon>Nematoda</taxon>
        <taxon>Chromadorea</taxon>
        <taxon>Rhabditida</taxon>
        <taxon>Rhabditina</taxon>
        <taxon>Rhabditomorpha</taxon>
        <taxon>Strongyloidea</taxon>
        <taxon>Ancylostomatidae</taxon>
        <taxon>Ancylostomatinae</taxon>
        <taxon>Ancylostoma</taxon>
    </lineage>
</organism>
<evidence type="ECO:0000256" key="1">
    <source>
        <dbReference type="SAM" id="SignalP"/>
    </source>
</evidence>
<comment type="caution">
    <text evidence="2">The sequence shown here is derived from an EMBL/GenBank/DDBJ whole genome shotgun (WGS) entry which is preliminary data.</text>
</comment>
<dbReference type="EMBL" id="JARK01001431">
    <property type="protein sequence ID" value="EYC03221.1"/>
    <property type="molecule type" value="Genomic_DNA"/>
</dbReference>
<keyword evidence="3" id="KW-1185">Reference proteome</keyword>
<keyword evidence="1" id="KW-0732">Signal</keyword>
<feature type="signal peptide" evidence="1">
    <location>
        <begin position="1"/>
        <end position="16"/>
    </location>
</feature>
<gene>
    <name evidence="2" type="primary">Acey_s0095.g2826</name>
    <name evidence="2" type="ORF">Y032_0095g2826</name>
</gene>
<evidence type="ECO:0000313" key="2">
    <source>
        <dbReference type="EMBL" id="EYC03221.1"/>
    </source>
</evidence>
<protein>
    <submittedName>
        <fullName evidence="2">Uncharacterized protein</fullName>
    </submittedName>
</protein>
<dbReference type="OrthoDB" id="5861192at2759"/>
<dbReference type="STRING" id="53326.A0A016TKK3"/>
<dbReference type="Proteomes" id="UP000024635">
    <property type="component" value="Unassembled WGS sequence"/>
</dbReference>
<proteinExistence type="predicted"/>
<accession>A0A016TKK3</accession>